<gene>
    <name evidence="8" type="ORF">GC098_17860</name>
</gene>
<dbReference type="InterPro" id="IPR008902">
    <property type="entry name" value="Rhamnosid_concanavalin"/>
</dbReference>
<evidence type="ECO:0000256" key="1">
    <source>
        <dbReference type="ARBA" id="ARBA00001445"/>
    </source>
</evidence>
<dbReference type="InterPro" id="IPR035398">
    <property type="entry name" value="Bac_rhamnosid_C"/>
</dbReference>
<dbReference type="PANTHER" id="PTHR33307:SF6">
    <property type="entry name" value="ALPHA-RHAMNOSIDASE (EUROFUNG)-RELATED"/>
    <property type="match status" value="1"/>
</dbReference>
<dbReference type="PANTHER" id="PTHR33307">
    <property type="entry name" value="ALPHA-RHAMNOSIDASE (EUROFUNG)"/>
    <property type="match status" value="1"/>
</dbReference>
<name>A0ABX1XXJ5_9BACL</name>
<dbReference type="Gene3D" id="2.60.420.10">
    <property type="entry name" value="Maltose phosphorylase, domain 3"/>
    <property type="match status" value="1"/>
</dbReference>
<feature type="domain" description="Alpha-L-rhamnosidase concanavalin-like" evidence="4">
    <location>
        <begin position="323"/>
        <end position="423"/>
    </location>
</feature>
<accession>A0ABX1XXJ5</accession>
<feature type="domain" description="Alpha-L-rhamnosidase C-terminal" evidence="7">
    <location>
        <begin position="778"/>
        <end position="849"/>
    </location>
</feature>
<dbReference type="Pfam" id="PF05592">
    <property type="entry name" value="Bac_rhamnosid"/>
    <property type="match status" value="1"/>
</dbReference>
<dbReference type="InterPro" id="IPR035396">
    <property type="entry name" value="Bac_rhamnosid6H"/>
</dbReference>
<dbReference type="InterPro" id="IPR016007">
    <property type="entry name" value="Alpha_rhamnosid"/>
</dbReference>
<dbReference type="Pfam" id="PF08531">
    <property type="entry name" value="Bac_rhamnosid_N"/>
    <property type="match status" value="1"/>
</dbReference>
<keyword evidence="9" id="KW-1185">Reference proteome</keyword>
<dbReference type="Pfam" id="PF25788">
    <property type="entry name" value="Ig_Rha78A_N"/>
    <property type="match status" value="1"/>
</dbReference>
<keyword evidence="3" id="KW-0378">Hydrolase</keyword>
<evidence type="ECO:0000256" key="2">
    <source>
        <dbReference type="ARBA" id="ARBA00012652"/>
    </source>
</evidence>
<dbReference type="PIRSF" id="PIRSF010631">
    <property type="entry name" value="A-rhamnsds"/>
    <property type="match status" value="1"/>
</dbReference>
<dbReference type="InterPro" id="IPR012341">
    <property type="entry name" value="6hp_glycosidase-like_sf"/>
</dbReference>
<dbReference type="InterPro" id="IPR013783">
    <property type="entry name" value="Ig-like_fold"/>
</dbReference>
<evidence type="ECO:0000259" key="6">
    <source>
        <dbReference type="Pfam" id="PF17389"/>
    </source>
</evidence>
<dbReference type="EC" id="3.2.1.40" evidence="2"/>
<dbReference type="Pfam" id="PF17390">
    <property type="entry name" value="Bac_rhamnosid_C"/>
    <property type="match status" value="1"/>
</dbReference>
<evidence type="ECO:0000259" key="4">
    <source>
        <dbReference type="Pfam" id="PF05592"/>
    </source>
</evidence>
<comment type="caution">
    <text evidence="8">The sequence shown here is derived from an EMBL/GenBank/DDBJ whole genome shotgun (WGS) entry which is preliminary data.</text>
</comment>
<proteinExistence type="predicted"/>
<reference evidence="8 9" key="1">
    <citation type="submission" date="2019-10" db="EMBL/GenBank/DDBJ databases">
        <title>Description of Paenibacillus terrestris sp. nov.</title>
        <authorList>
            <person name="Carlier A."/>
            <person name="Qi S."/>
        </authorList>
    </citation>
    <scope>NUCLEOTIDE SEQUENCE [LARGE SCALE GENOMIC DNA]</scope>
    <source>
        <strain evidence="8 9">LMG 31458</strain>
    </source>
</reference>
<evidence type="ECO:0000259" key="5">
    <source>
        <dbReference type="Pfam" id="PF08531"/>
    </source>
</evidence>
<dbReference type="Gene3D" id="1.50.10.10">
    <property type="match status" value="1"/>
</dbReference>
<dbReference type="RefSeq" id="WP_171644595.1">
    <property type="nucleotide sequence ID" value="NZ_WHOA01000122.1"/>
</dbReference>
<dbReference type="Pfam" id="PF17389">
    <property type="entry name" value="Bac_rhamnosid6H"/>
    <property type="match status" value="1"/>
</dbReference>
<feature type="domain" description="Alpha-L-rhamnosidase six-hairpin glycosidase" evidence="6">
    <location>
        <begin position="427"/>
        <end position="772"/>
    </location>
</feature>
<evidence type="ECO:0000313" key="8">
    <source>
        <dbReference type="EMBL" id="NOU73263.1"/>
    </source>
</evidence>
<dbReference type="InterPro" id="IPR013737">
    <property type="entry name" value="Bac_rhamnosid_N"/>
</dbReference>
<dbReference type="Gene3D" id="2.60.40.10">
    <property type="entry name" value="Immunoglobulins"/>
    <property type="match status" value="1"/>
</dbReference>
<dbReference type="SUPFAM" id="SSF48208">
    <property type="entry name" value="Six-hairpin glycosidases"/>
    <property type="match status" value="1"/>
</dbReference>
<comment type="catalytic activity">
    <reaction evidence="1">
        <text>Hydrolysis of terminal non-reducing alpha-L-rhamnose residues in alpha-L-rhamnosides.</text>
        <dbReference type="EC" id="3.2.1.40"/>
    </reaction>
</comment>
<evidence type="ECO:0000313" key="9">
    <source>
        <dbReference type="Proteomes" id="UP000616779"/>
    </source>
</evidence>
<dbReference type="EMBL" id="WHOA01000122">
    <property type="protein sequence ID" value="NOU73263.1"/>
    <property type="molecule type" value="Genomic_DNA"/>
</dbReference>
<organism evidence="8 9">
    <name type="scientific">Paenibacillus phytorum</name>
    <dbReference type="NCBI Taxonomy" id="2654977"/>
    <lineage>
        <taxon>Bacteria</taxon>
        <taxon>Bacillati</taxon>
        <taxon>Bacillota</taxon>
        <taxon>Bacilli</taxon>
        <taxon>Bacillales</taxon>
        <taxon>Paenibacillaceae</taxon>
        <taxon>Paenibacillus</taxon>
    </lineage>
</organism>
<evidence type="ECO:0000256" key="3">
    <source>
        <dbReference type="ARBA" id="ARBA00022801"/>
    </source>
</evidence>
<protein>
    <recommendedName>
        <fullName evidence="2">alpha-L-rhamnosidase</fullName>
        <ecNumber evidence="2">3.2.1.40</ecNumber>
    </recommendedName>
</protein>
<dbReference type="Proteomes" id="UP000616779">
    <property type="component" value="Unassembled WGS sequence"/>
</dbReference>
<dbReference type="InterPro" id="IPR008928">
    <property type="entry name" value="6-hairpin_glycosidase_sf"/>
</dbReference>
<feature type="domain" description="Bacterial alpha-L-rhamnosidase N-terminal" evidence="5">
    <location>
        <begin position="145"/>
        <end position="313"/>
    </location>
</feature>
<evidence type="ECO:0000259" key="7">
    <source>
        <dbReference type="Pfam" id="PF17390"/>
    </source>
</evidence>
<sequence length="883" mass="100854">MSIVKKLRCEYKENPIGIDCRQPRISWQIQSDTRSWLQAAYQIQISQDIEFKSFLWDSEKVLSNQSVHVDIHNLVVEKCNRYYYHVRVWSDQGEQTDWSEIAFWEMGLLQASDWHADWISAPTEQFPLETETCPLLRHTFQVNGHVQRARIYATSLGLYEMKLNGLSVGEQTFAPGWTSYNHRLQYQTYDVTDLLTSGGNAIGVMLGNGWYKGKLTGREKKNMYGDRTAFLMQLHIQYEDGTEEIITSNPNWRAAESPVLMSEIYHGETYDARLEKINWSTAAYDDEGWFPVETLQHSKDMVVAQENEPVRKIEEISPIALITTPSGETVIDMGQNMVGWVRFTIHSQSGQEVTLQHAEVLDQEGNFYTDNLRNAKQTIRYMLKGGAPEIYEPHFTFQGFRYVKLTGFGVAVRLADFTGIVLHSDMERTGYFQCSDPLINQLQHNILWGQKGNFLDVPTDCPQRDERLGWTGDAQMFIRTSAFLMNVAPFFSKWLHDLAADQLENGGVPFVIPHVLSENSHSSAAWGDAAIICPWVIYQCYGDKRILEQQYESMKAWVSYIRNQGENEFLWNTGFHFGDWLGLDAKPDSYIGATDRDFIATTFYAYSVSLLAKTAKVLSNEADWELYTRLYAQTRHAFQQEFVTSSGRLSVPTQTANVLALMFDLLDGTAKERAVKKLLELLEESKFHLTTGFVGTPYLNLVLSQIGHTDAAYQLLFQQDYPSWLYQVTKGATTIWEHWDGIKEDGSFWSKDMNSFNHYAYGAIGDWLYRCVAGIDVDEEAPGYKHIHIKPQPGAGLTWVEAKLESMYGWIHAEWRQPSEHIMEIRISIPPNTTASILLPNAKETHLRENGAALNQTTGISEIRQTETGVSLTLGSGTYSFTY</sequence>
<dbReference type="Gene3D" id="2.60.120.260">
    <property type="entry name" value="Galactose-binding domain-like"/>
    <property type="match status" value="2"/>
</dbReference>